<accession>A0A1N7J6Z3</accession>
<dbReference type="OrthoDB" id="9807890at2"/>
<dbReference type="RefSeq" id="WP_076523398.1">
    <property type="nucleotide sequence ID" value="NZ_CP048103.1"/>
</dbReference>
<dbReference type="InterPro" id="IPR017101">
    <property type="entry name" value="P-loop_ATP/GTP-bd_All4644_prd"/>
</dbReference>
<name>A0A1N7J6Z3_9BACL</name>
<keyword evidence="2" id="KW-1185">Reference proteome</keyword>
<evidence type="ECO:0000313" key="2">
    <source>
        <dbReference type="Proteomes" id="UP000186795"/>
    </source>
</evidence>
<gene>
    <name evidence="1" type="ORF">SAMN05421790_101794</name>
</gene>
<dbReference type="PIRSF" id="PIRSF037081">
    <property type="entry name" value="P-loop_All4644_prd"/>
    <property type="match status" value="1"/>
</dbReference>
<dbReference type="Proteomes" id="UP000186795">
    <property type="component" value="Unassembled WGS sequence"/>
</dbReference>
<proteinExistence type="predicted"/>
<dbReference type="InterPro" id="IPR027417">
    <property type="entry name" value="P-loop_NTPase"/>
</dbReference>
<evidence type="ECO:0000313" key="1">
    <source>
        <dbReference type="EMBL" id="SIS45084.1"/>
    </source>
</evidence>
<sequence>MTIRLHFPADSLILMCAAPGCGKSTFANRHFRSTEVVSSDRCREMVCDEVENMSVHKEAFSLVRHIARLRMSLGRLTVIDATFLTRKSRSDFRRLAAPYRFNTGVILLDLPLKTCLEQNKRRKRKVDPDVIQSFYQQFQKAKQTIREEGFDRVYILEQKDLPHVQVTINRNHNAFPRV</sequence>
<dbReference type="Gene3D" id="3.40.50.300">
    <property type="entry name" value="P-loop containing nucleotide triphosphate hydrolases"/>
    <property type="match status" value="1"/>
</dbReference>
<dbReference type="EMBL" id="FTOD01000001">
    <property type="protein sequence ID" value="SIS45084.1"/>
    <property type="molecule type" value="Genomic_DNA"/>
</dbReference>
<protein>
    <submittedName>
        <fullName evidence="1">Protein phosphatase</fullName>
    </submittedName>
</protein>
<dbReference type="PANTHER" id="PTHR12435">
    <property type="match status" value="1"/>
</dbReference>
<dbReference type="Pfam" id="PF13671">
    <property type="entry name" value="AAA_33"/>
    <property type="match status" value="1"/>
</dbReference>
<dbReference type="AlphaFoldDB" id="A0A1N7J6Z3"/>
<reference evidence="2" key="1">
    <citation type="submission" date="2017-01" db="EMBL/GenBank/DDBJ databases">
        <authorList>
            <person name="Varghese N."/>
            <person name="Submissions S."/>
        </authorList>
    </citation>
    <scope>NUCLEOTIDE SEQUENCE [LARGE SCALE GENOMIC DNA]</scope>
    <source>
        <strain evidence="2">DSM 45196</strain>
    </source>
</reference>
<organism evidence="1 2">
    <name type="scientific">Kroppenstedtia eburnea</name>
    <dbReference type="NCBI Taxonomy" id="714067"/>
    <lineage>
        <taxon>Bacteria</taxon>
        <taxon>Bacillati</taxon>
        <taxon>Bacillota</taxon>
        <taxon>Bacilli</taxon>
        <taxon>Bacillales</taxon>
        <taxon>Thermoactinomycetaceae</taxon>
        <taxon>Kroppenstedtia</taxon>
    </lineage>
</organism>
<dbReference type="SUPFAM" id="SSF52540">
    <property type="entry name" value="P-loop containing nucleoside triphosphate hydrolases"/>
    <property type="match status" value="1"/>
</dbReference>